<evidence type="ECO:0000256" key="1">
    <source>
        <dbReference type="SAM" id="Phobius"/>
    </source>
</evidence>
<protein>
    <submittedName>
        <fullName evidence="2">Uncharacterized protein</fullName>
    </submittedName>
</protein>
<dbReference type="Proteomes" id="UP000366872">
    <property type="component" value="Unassembled WGS sequence"/>
</dbReference>
<evidence type="ECO:0000313" key="3">
    <source>
        <dbReference type="Proteomes" id="UP000366872"/>
    </source>
</evidence>
<keyword evidence="1" id="KW-0472">Membrane</keyword>
<name>A0A6C2UBF2_PONDE</name>
<accession>A0A6C2UBF2</accession>
<organism evidence="2 3">
    <name type="scientific">Pontiella desulfatans</name>
    <dbReference type="NCBI Taxonomy" id="2750659"/>
    <lineage>
        <taxon>Bacteria</taxon>
        <taxon>Pseudomonadati</taxon>
        <taxon>Kiritimatiellota</taxon>
        <taxon>Kiritimatiellia</taxon>
        <taxon>Kiritimatiellales</taxon>
        <taxon>Pontiellaceae</taxon>
        <taxon>Pontiella</taxon>
    </lineage>
</organism>
<dbReference type="AlphaFoldDB" id="A0A6C2UBF2"/>
<feature type="transmembrane region" description="Helical" evidence="1">
    <location>
        <begin position="21"/>
        <end position="39"/>
    </location>
</feature>
<dbReference type="EMBL" id="CAAHFG010000004">
    <property type="protein sequence ID" value="VGO17193.1"/>
    <property type="molecule type" value="Genomic_DNA"/>
</dbReference>
<keyword evidence="3" id="KW-1185">Reference proteome</keyword>
<proteinExistence type="predicted"/>
<evidence type="ECO:0000313" key="2">
    <source>
        <dbReference type="EMBL" id="VGO17193.1"/>
    </source>
</evidence>
<reference evidence="2 3" key="1">
    <citation type="submission" date="2019-04" db="EMBL/GenBank/DDBJ databases">
        <authorList>
            <person name="Van Vliet M D."/>
        </authorList>
    </citation>
    <scope>NUCLEOTIDE SEQUENCE [LARGE SCALE GENOMIC DNA]</scope>
    <source>
        <strain evidence="2 3">F1</strain>
    </source>
</reference>
<sequence length="275" mass="30730">MAKVKTAKKKRPLKVRIKRNLVTATTLLLILYIGVHVITRTDGFRTLVADKLSNGTRQLITLEKCGATPLLGLHLQGLGFEGAVIPDAKVLFNWHGPLYKDVPLVRRLIIANLDIEFRRIPTSGNWEPLVLNGVGARLGAILGLNPATMDENDALPKFPAYAINEKTLVQLRRAKLVWRDEKGRELAYITEADLNVKSGTLIKRKVIQTIAKCGHVKLASGRAMRDFRLEVFRIEGSGVATILDMADSNGEYPEFATENLWQDLNLNLHQLSEHR</sequence>
<dbReference type="RefSeq" id="WP_136082682.1">
    <property type="nucleotide sequence ID" value="NZ_CAAHFG010000004.1"/>
</dbReference>
<keyword evidence="1" id="KW-1133">Transmembrane helix</keyword>
<gene>
    <name evidence="2" type="ORF">PDESU_05788</name>
</gene>
<keyword evidence="1" id="KW-0812">Transmembrane</keyword>